<dbReference type="Proteomes" id="UP000054498">
    <property type="component" value="Unassembled WGS sequence"/>
</dbReference>
<sequence length="284" mass="30182">MVLPRFRPRPHSLLLALFMALATAPPSAAVPVNLFFEGRPNQVAQPWAVTYSWGRPTKGVWPVNLVYTATDGGTAVYTAQVTRESRVIAGRLEGVLTVQRRAPEDSGGDGYTLVAKPPIVELWQAAGPLGAVQKSASAPCKFDGGAATARLEQPGLTARCTYSFPPPFNFDPEQRAELRVGSIAFDQFGPPNGFSGFAPYPIDPYGPQPSPGRCAEVTDTMFFSNAGGRATPYNLNNVQIVPLDGSPQKAPAAPGMGQQVCGTTVFRYSARFPPVTCGPVAFPA</sequence>
<dbReference type="OrthoDB" id="560380at2759"/>
<keyword evidence="1" id="KW-0732">Signal</keyword>
<accession>A0A0D2LUA6</accession>
<dbReference type="GeneID" id="25732357"/>
<proteinExistence type="predicted"/>
<dbReference type="RefSeq" id="XP_013892221.1">
    <property type="nucleotide sequence ID" value="XM_014036767.1"/>
</dbReference>
<gene>
    <name evidence="2" type="ORF">MNEG_14763</name>
</gene>
<evidence type="ECO:0000313" key="3">
    <source>
        <dbReference type="Proteomes" id="UP000054498"/>
    </source>
</evidence>
<reference evidence="2 3" key="1">
    <citation type="journal article" date="2013" name="BMC Genomics">
        <title>Reconstruction of the lipid metabolism for the microalga Monoraphidium neglectum from its genome sequence reveals characteristics suitable for biofuel production.</title>
        <authorList>
            <person name="Bogen C."/>
            <person name="Al-Dilaimi A."/>
            <person name="Albersmeier A."/>
            <person name="Wichmann J."/>
            <person name="Grundmann M."/>
            <person name="Rupp O."/>
            <person name="Lauersen K.J."/>
            <person name="Blifernez-Klassen O."/>
            <person name="Kalinowski J."/>
            <person name="Goesmann A."/>
            <person name="Mussgnug J.H."/>
            <person name="Kruse O."/>
        </authorList>
    </citation>
    <scope>NUCLEOTIDE SEQUENCE [LARGE SCALE GENOMIC DNA]</scope>
    <source>
        <strain evidence="2 3">SAG 48.87</strain>
    </source>
</reference>
<dbReference type="EMBL" id="KK104962">
    <property type="protein sequence ID" value="KIY93201.1"/>
    <property type="molecule type" value="Genomic_DNA"/>
</dbReference>
<dbReference type="STRING" id="145388.A0A0D2LUA6"/>
<feature type="signal peptide" evidence="1">
    <location>
        <begin position="1"/>
        <end position="29"/>
    </location>
</feature>
<keyword evidence="3" id="KW-1185">Reference proteome</keyword>
<organism evidence="2 3">
    <name type="scientific">Monoraphidium neglectum</name>
    <dbReference type="NCBI Taxonomy" id="145388"/>
    <lineage>
        <taxon>Eukaryota</taxon>
        <taxon>Viridiplantae</taxon>
        <taxon>Chlorophyta</taxon>
        <taxon>core chlorophytes</taxon>
        <taxon>Chlorophyceae</taxon>
        <taxon>CS clade</taxon>
        <taxon>Sphaeropleales</taxon>
        <taxon>Selenastraceae</taxon>
        <taxon>Monoraphidium</taxon>
    </lineage>
</organism>
<evidence type="ECO:0000256" key="1">
    <source>
        <dbReference type="SAM" id="SignalP"/>
    </source>
</evidence>
<name>A0A0D2LUA6_9CHLO</name>
<protein>
    <submittedName>
        <fullName evidence="2">Uncharacterized protein</fullName>
    </submittedName>
</protein>
<evidence type="ECO:0000313" key="2">
    <source>
        <dbReference type="EMBL" id="KIY93201.1"/>
    </source>
</evidence>
<dbReference type="KEGG" id="mng:MNEG_14763"/>
<feature type="chain" id="PRO_5002258158" evidence="1">
    <location>
        <begin position="30"/>
        <end position="284"/>
    </location>
</feature>
<dbReference type="AlphaFoldDB" id="A0A0D2LUA6"/>